<evidence type="ECO:0000313" key="6">
    <source>
        <dbReference type="Proteomes" id="UP000547458"/>
    </source>
</evidence>
<organism evidence="5 6">
    <name type="scientific">Arthrobacter pigmenti</name>
    <dbReference type="NCBI Taxonomy" id="271432"/>
    <lineage>
        <taxon>Bacteria</taxon>
        <taxon>Bacillati</taxon>
        <taxon>Actinomycetota</taxon>
        <taxon>Actinomycetes</taxon>
        <taxon>Micrococcales</taxon>
        <taxon>Micrococcaceae</taxon>
        <taxon>Arthrobacter</taxon>
    </lineage>
</organism>
<dbReference type="SMART" id="SM01130">
    <property type="entry name" value="DHDPS"/>
    <property type="match status" value="1"/>
</dbReference>
<comment type="similarity">
    <text evidence="1 3">Belongs to the DapA family.</text>
</comment>
<keyword evidence="6" id="KW-1185">Reference proteome</keyword>
<dbReference type="PIRSF" id="PIRSF001365">
    <property type="entry name" value="DHDPS"/>
    <property type="match status" value="1"/>
</dbReference>
<evidence type="ECO:0000313" key="5">
    <source>
        <dbReference type="EMBL" id="NJC23615.1"/>
    </source>
</evidence>
<dbReference type="EC" id="4.3.3.7" evidence="5"/>
<dbReference type="Pfam" id="PF00701">
    <property type="entry name" value="DHDPS"/>
    <property type="match status" value="1"/>
</dbReference>
<evidence type="ECO:0000256" key="3">
    <source>
        <dbReference type="PIRNR" id="PIRNR001365"/>
    </source>
</evidence>
<reference evidence="5 6" key="1">
    <citation type="submission" date="2020-03" db="EMBL/GenBank/DDBJ databases">
        <title>Sequencing the genomes of 1000 actinobacteria strains.</title>
        <authorList>
            <person name="Klenk H.-P."/>
        </authorList>
    </citation>
    <scope>NUCLEOTIDE SEQUENCE [LARGE SCALE GENOMIC DNA]</scope>
    <source>
        <strain evidence="5 6">DSM 16403</strain>
    </source>
</reference>
<dbReference type="GO" id="GO:0008840">
    <property type="term" value="F:4-hydroxy-tetrahydrodipicolinate synthase activity"/>
    <property type="evidence" value="ECO:0007669"/>
    <property type="project" value="UniProtKB-EC"/>
</dbReference>
<evidence type="ECO:0000256" key="2">
    <source>
        <dbReference type="ARBA" id="ARBA00023239"/>
    </source>
</evidence>
<accession>A0A846RVI1</accession>
<evidence type="ECO:0000256" key="4">
    <source>
        <dbReference type="PIRSR" id="PIRSR001365-2"/>
    </source>
</evidence>
<comment type="caution">
    <text evidence="5">The sequence shown here is derived from an EMBL/GenBank/DDBJ whole genome shotgun (WGS) entry which is preliminary data.</text>
</comment>
<dbReference type="AlphaFoldDB" id="A0A846RVI1"/>
<dbReference type="EMBL" id="JAATJL010000001">
    <property type="protein sequence ID" value="NJC23615.1"/>
    <property type="molecule type" value="Genomic_DNA"/>
</dbReference>
<dbReference type="InterPro" id="IPR013785">
    <property type="entry name" value="Aldolase_TIM"/>
</dbReference>
<dbReference type="SUPFAM" id="SSF51569">
    <property type="entry name" value="Aldolase"/>
    <property type="match status" value="1"/>
</dbReference>
<dbReference type="RefSeq" id="WP_167994870.1">
    <property type="nucleotide sequence ID" value="NZ_JAATJL010000001.1"/>
</dbReference>
<dbReference type="Gene3D" id="3.20.20.70">
    <property type="entry name" value="Aldolase class I"/>
    <property type="match status" value="1"/>
</dbReference>
<protein>
    <submittedName>
        <fullName evidence="5">4-hydroxy-tetrahydrodipicolinate synthase</fullName>
        <ecNumber evidence="5">4.3.3.7</ecNumber>
    </submittedName>
</protein>
<dbReference type="Proteomes" id="UP000547458">
    <property type="component" value="Unassembled WGS sequence"/>
</dbReference>
<dbReference type="PRINTS" id="PR00146">
    <property type="entry name" value="DHPICSNTHASE"/>
</dbReference>
<feature type="binding site" evidence="4">
    <location>
        <position position="207"/>
    </location>
    <ligand>
        <name>pyruvate</name>
        <dbReference type="ChEBI" id="CHEBI:15361"/>
    </ligand>
</feature>
<dbReference type="PANTHER" id="PTHR12128:SF66">
    <property type="entry name" value="4-HYDROXY-2-OXOGLUTARATE ALDOLASE, MITOCHONDRIAL"/>
    <property type="match status" value="1"/>
</dbReference>
<evidence type="ECO:0000256" key="1">
    <source>
        <dbReference type="ARBA" id="ARBA00007592"/>
    </source>
</evidence>
<proteinExistence type="inferred from homology"/>
<dbReference type="GO" id="GO:0005829">
    <property type="term" value="C:cytosol"/>
    <property type="evidence" value="ECO:0007669"/>
    <property type="project" value="TreeGrafter"/>
</dbReference>
<dbReference type="InterPro" id="IPR002220">
    <property type="entry name" value="DapA-like"/>
</dbReference>
<sequence>MTHLKRGLWGVLATPFAGPSFAVDTESLKREVELYTHIPATGLVVLGVFGEGATLDTGEQLLTVSTVAEAAEETPLVVGLSSRTTNVAIEQAHTAVNAAGSQLAALMVQANTPQPDALVAHLTAIHRASGADIVLQDYPVASGVKISTAQILAVVERCPFIAAVKSEAPPTAAAIAQLTRATDVPVFGGLGGVGLLDELAAGAAGAMTGFSHPEALQLAITANDDGGFRAARDAFAPWLPLANFEGQPGIGLALRKEILRRRGIIAEALVRPPAPTLPSELADMIDAHLDAVKELA</sequence>
<dbReference type="PANTHER" id="PTHR12128">
    <property type="entry name" value="DIHYDRODIPICOLINATE SYNTHASE"/>
    <property type="match status" value="1"/>
</dbReference>
<dbReference type="CDD" id="cd00408">
    <property type="entry name" value="DHDPS-like"/>
    <property type="match status" value="1"/>
</dbReference>
<keyword evidence="2 3" id="KW-0456">Lyase</keyword>
<name>A0A846RVI1_9MICC</name>
<gene>
    <name evidence="5" type="ORF">BJ994_002691</name>
</gene>